<comment type="similarity">
    <text evidence="1">Belongs to the ETF beta-subunit/FixA family.</text>
</comment>
<dbReference type="Proteomes" id="UP000014216">
    <property type="component" value="Unassembled WGS sequence"/>
</dbReference>
<dbReference type="GO" id="GO:0009055">
    <property type="term" value="F:electron transfer activity"/>
    <property type="evidence" value="ECO:0007669"/>
    <property type="project" value="InterPro"/>
</dbReference>
<organism evidence="6 7">
    <name type="scientific">Desulfotignum phosphitoxidans DSM 13687</name>
    <dbReference type="NCBI Taxonomy" id="1286635"/>
    <lineage>
        <taxon>Bacteria</taxon>
        <taxon>Pseudomonadati</taxon>
        <taxon>Thermodesulfobacteriota</taxon>
        <taxon>Desulfobacteria</taxon>
        <taxon>Desulfobacterales</taxon>
        <taxon>Desulfobacteraceae</taxon>
        <taxon>Desulfotignum</taxon>
    </lineage>
</organism>
<keyword evidence="7" id="KW-1185">Reference proteome</keyword>
<comment type="caution">
    <text evidence="6">The sequence shown here is derived from an EMBL/GenBank/DDBJ whole genome shotgun (WGS) entry which is preliminary data.</text>
</comment>
<protein>
    <recommendedName>
        <fullName evidence="2">Electron transfer flavoprotein subunit beta</fullName>
    </recommendedName>
</protein>
<dbReference type="CDD" id="cd01714">
    <property type="entry name" value="ETF_beta"/>
    <property type="match status" value="1"/>
</dbReference>
<feature type="domain" description="Electron transfer flavoprotein alpha/beta-subunit N-terminal" evidence="5">
    <location>
        <begin position="22"/>
        <end position="211"/>
    </location>
</feature>
<evidence type="ECO:0000256" key="1">
    <source>
        <dbReference type="ARBA" id="ARBA00007557"/>
    </source>
</evidence>
<evidence type="ECO:0000256" key="2">
    <source>
        <dbReference type="ARBA" id="ARBA00016797"/>
    </source>
</evidence>
<evidence type="ECO:0000259" key="5">
    <source>
        <dbReference type="SMART" id="SM00893"/>
    </source>
</evidence>
<dbReference type="OrthoDB" id="9781325at2"/>
<dbReference type="InterPro" id="IPR014730">
    <property type="entry name" value="ETF_a/b_N"/>
</dbReference>
<dbReference type="InterPro" id="IPR033948">
    <property type="entry name" value="ETF_beta_N"/>
</dbReference>
<dbReference type="InterPro" id="IPR012255">
    <property type="entry name" value="ETF_b"/>
</dbReference>
<dbReference type="SMART" id="SM00893">
    <property type="entry name" value="ETF"/>
    <property type="match status" value="1"/>
</dbReference>
<keyword evidence="4" id="KW-0249">Electron transport</keyword>
<dbReference type="AlphaFoldDB" id="S0FT84"/>
<sequence length="256" mass="27315">MQIYVCVKHVPDSAANIHIVDNLKIDESVPFLLNPYDEHAVTEAAALKNQVPGSEIIAVCLGKKDAESTVRSALAMGADRGVLVETEKTCDSMATARALHAAIVRDGPADLILTGKESIDNEGMQTQFRIGALFDFPVVTNAVSLAIKNGKATVTCELAGGRTRTFDLTLPCVIGAGRGLNTPIYPTFPDVVKSRKKPIETITLSELNVPAAPGSTKIVAMTPLVQKRHPQKITGSPLAQAAEIIRILRQEAKVLS</sequence>
<dbReference type="InterPro" id="IPR014729">
    <property type="entry name" value="Rossmann-like_a/b/a_fold"/>
</dbReference>
<proteinExistence type="inferred from homology"/>
<dbReference type="PIRSF" id="PIRSF000090">
    <property type="entry name" value="Beta-ETF"/>
    <property type="match status" value="1"/>
</dbReference>
<evidence type="ECO:0000256" key="3">
    <source>
        <dbReference type="ARBA" id="ARBA00022448"/>
    </source>
</evidence>
<evidence type="ECO:0000313" key="6">
    <source>
        <dbReference type="EMBL" id="EMS78303.1"/>
    </source>
</evidence>
<dbReference type="RefSeq" id="WP_006967735.1">
    <property type="nucleotide sequence ID" value="NZ_APJX01000009.1"/>
</dbReference>
<dbReference type="PANTHER" id="PTHR21294">
    <property type="entry name" value="ELECTRON TRANSFER FLAVOPROTEIN BETA-SUBUNIT"/>
    <property type="match status" value="1"/>
</dbReference>
<reference evidence="6 7" key="1">
    <citation type="journal article" date="2013" name="Genome Announc.">
        <title>Draft Genome Sequence of Desulfotignum phosphitoxidans DSM 13687 Strain FiPS-3.</title>
        <authorList>
            <person name="Poehlein A."/>
            <person name="Daniel R."/>
            <person name="Simeonova D.D."/>
        </authorList>
    </citation>
    <scope>NUCLEOTIDE SEQUENCE [LARGE SCALE GENOMIC DNA]</scope>
    <source>
        <strain evidence="6 7">DSM 13687</strain>
    </source>
</reference>
<evidence type="ECO:0000313" key="7">
    <source>
        <dbReference type="Proteomes" id="UP000014216"/>
    </source>
</evidence>
<dbReference type="PANTHER" id="PTHR21294:SF8">
    <property type="entry name" value="ELECTRON TRANSFER FLAVOPROTEIN SUBUNIT BETA"/>
    <property type="match status" value="1"/>
</dbReference>
<evidence type="ECO:0000256" key="4">
    <source>
        <dbReference type="ARBA" id="ARBA00022982"/>
    </source>
</evidence>
<dbReference type="EMBL" id="APJX01000009">
    <property type="protein sequence ID" value="EMS78303.1"/>
    <property type="molecule type" value="Genomic_DNA"/>
</dbReference>
<gene>
    <name evidence="6" type="primary">etfB</name>
    <name evidence="6" type="ORF">Dpo_9c01350</name>
</gene>
<name>S0FT84_9BACT</name>
<dbReference type="PATRIC" id="fig|1286635.3.peg.3803"/>
<accession>S0FT84</accession>
<keyword evidence="3" id="KW-0813">Transport</keyword>
<dbReference type="Gene3D" id="3.40.50.620">
    <property type="entry name" value="HUPs"/>
    <property type="match status" value="1"/>
</dbReference>
<dbReference type="SUPFAM" id="SSF52402">
    <property type="entry name" value="Adenine nucleotide alpha hydrolases-like"/>
    <property type="match status" value="1"/>
</dbReference>
<dbReference type="Pfam" id="PF01012">
    <property type="entry name" value="ETF"/>
    <property type="match status" value="1"/>
</dbReference>